<gene>
    <name evidence="1" type="ORF">UV91_C0005G0031</name>
</gene>
<proteinExistence type="predicted"/>
<dbReference type="AlphaFoldDB" id="A0A0G1ENT9"/>
<evidence type="ECO:0000313" key="1">
    <source>
        <dbReference type="EMBL" id="KKT11483.1"/>
    </source>
</evidence>
<dbReference type="EMBL" id="LCGH01000005">
    <property type="protein sequence ID" value="KKT11483.1"/>
    <property type="molecule type" value="Genomic_DNA"/>
</dbReference>
<accession>A0A0G1ENT9</accession>
<dbReference type="Proteomes" id="UP000033907">
    <property type="component" value="Unassembled WGS sequence"/>
</dbReference>
<comment type="caution">
    <text evidence="1">The sequence shown here is derived from an EMBL/GenBank/DDBJ whole genome shotgun (WGS) entry which is preliminary data.</text>
</comment>
<protein>
    <submittedName>
        <fullName evidence="1">Uncharacterized protein</fullName>
    </submittedName>
</protein>
<sequence>MKGPNAIEAAKEFGFYDPNNSDESALIREGSSLRYDEKLDKIVFHDAATGQDVEKYGGKMFDSDKSGVLSENAKPSIASIATEKPGSSFYHPKGPANDPWHNVKFEQTHSVETPSAVDLPTEHEIIPEAPAAEEAIRARIVADMDLERQPVETVSPQGGTRIEVSDHILQTHPEFAHNPFHLDDQSLIEVYKVNENNLRHIFPPDTLEHWNTLKLLKAKDILADKNFADDSGWRFMVGHLRRLQEVTGLKPKGGGLFRRAETLEKYIIRASQKVMATQGSLDSITLLRR</sequence>
<organism evidence="1 2">
    <name type="scientific">Candidatus Nomurabacteria bacterium GW2011_GWF2_43_24</name>
    <dbReference type="NCBI Taxonomy" id="1618778"/>
    <lineage>
        <taxon>Bacteria</taxon>
        <taxon>Candidatus Nomuraibacteriota</taxon>
    </lineage>
</organism>
<evidence type="ECO:0000313" key="2">
    <source>
        <dbReference type="Proteomes" id="UP000033907"/>
    </source>
</evidence>
<name>A0A0G1ENT9_9BACT</name>
<reference evidence="1 2" key="1">
    <citation type="journal article" date="2015" name="Nature">
        <title>rRNA introns, odd ribosomes, and small enigmatic genomes across a large radiation of phyla.</title>
        <authorList>
            <person name="Brown C.T."/>
            <person name="Hug L.A."/>
            <person name="Thomas B.C."/>
            <person name="Sharon I."/>
            <person name="Castelle C.J."/>
            <person name="Singh A."/>
            <person name="Wilkins M.J."/>
            <person name="Williams K.H."/>
            <person name="Banfield J.F."/>
        </authorList>
    </citation>
    <scope>NUCLEOTIDE SEQUENCE [LARGE SCALE GENOMIC DNA]</scope>
</reference>